<dbReference type="KEGG" id="msq:BKP64_00925"/>
<protein>
    <submittedName>
        <fullName evidence="2">Oleate hydratase</fullName>
    </submittedName>
</protein>
<dbReference type="PANTHER" id="PTHR37417:SF3">
    <property type="entry name" value="MYOSIN-CROSSREACTIVE PROTEIN"/>
    <property type="match status" value="1"/>
</dbReference>
<name>A0A1D9GH39_9GAMM</name>
<keyword evidence="1" id="KW-0812">Transmembrane</keyword>
<dbReference type="InterPro" id="IPR010354">
    <property type="entry name" value="Oleate_hydratase"/>
</dbReference>
<dbReference type="RefSeq" id="WP_070964752.1">
    <property type="nucleotide sequence ID" value="NZ_CP017715.1"/>
</dbReference>
<dbReference type="EMBL" id="CP017715">
    <property type="protein sequence ID" value="AOY86854.1"/>
    <property type="molecule type" value="Genomic_DNA"/>
</dbReference>
<dbReference type="GO" id="GO:0071949">
    <property type="term" value="F:FAD binding"/>
    <property type="evidence" value="ECO:0007669"/>
    <property type="project" value="InterPro"/>
</dbReference>
<gene>
    <name evidence="2" type="ORF">BKP64_00925</name>
</gene>
<dbReference type="Gene3D" id="3.50.50.60">
    <property type="entry name" value="FAD/NAD(P)-binding domain"/>
    <property type="match status" value="2"/>
</dbReference>
<proteinExistence type="predicted"/>
<accession>A0A1D9GH39</accession>
<dbReference type="OrthoDB" id="4540221at2"/>
<reference evidence="2 3" key="1">
    <citation type="submission" date="2016-10" db="EMBL/GenBank/DDBJ databases">
        <title>Marinobacter salinus sp. nov., a moderately halophilic bacterium isolated from a tidal flat environment.</title>
        <authorList>
            <person name="Park S.-J."/>
        </authorList>
    </citation>
    <scope>NUCLEOTIDE SEQUENCE [LARGE SCALE GENOMIC DNA]</scope>
    <source>
        <strain evidence="2 3">Hb8</strain>
    </source>
</reference>
<dbReference type="SUPFAM" id="SSF51905">
    <property type="entry name" value="FAD/NAD(P)-binding domain"/>
    <property type="match status" value="1"/>
</dbReference>
<evidence type="ECO:0000313" key="3">
    <source>
        <dbReference type="Proteomes" id="UP000177445"/>
    </source>
</evidence>
<dbReference type="AlphaFoldDB" id="A0A1D9GH39"/>
<keyword evidence="1" id="KW-0472">Membrane</keyword>
<evidence type="ECO:0000313" key="2">
    <source>
        <dbReference type="EMBL" id="AOY86854.1"/>
    </source>
</evidence>
<dbReference type="GO" id="GO:0006631">
    <property type="term" value="P:fatty acid metabolic process"/>
    <property type="evidence" value="ECO:0007669"/>
    <property type="project" value="InterPro"/>
</dbReference>
<organism evidence="2 3">
    <name type="scientific">Marinobacter salinus</name>
    <dbReference type="NCBI Taxonomy" id="1874317"/>
    <lineage>
        <taxon>Bacteria</taxon>
        <taxon>Pseudomonadati</taxon>
        <taxon>Pseudomonadota</taxon>
        <taxon>Gammaproteobacteria</taxon>
        <taxon>Pseudomonadales</taxon>
        <taxon>Marinobacteraceae</taxon>
        <taxon>Marinobacter</taxon>
    </lineage>
</organism>
<keyword evidence="1" id="KW-1133">Transmembrane helix</keyword>
<dbReference type="Proteomes" id="UP000177445">
    <property type="component" value="Chromosome"/>
</dbReference>
<feature type="transmembrane region" description="Helical" evidence="1">
    <location>
        <begin position="70"/>
        <end position="87"/>
    </location>
</feature>
<dbReference type="InterPro" id="IPR036188">
    <property type="entry name" value="FAD/NAD-bd_sf"/>
</dbReference>
<dbReference type="Pfam" id="PF06100">
    <property type="entry name" value="MCRA"/>
    <property type="match status" value="1"/>
</dbReference>
<dbReference type="Gene3D" id="3.30.9.80">
    <property type="match status" value="1"/>
</dbReference>
<dbReference type="PANTHER" id="PTHR37417">
    <property type="entry name" value="67 KDA MYOSIN-CROSS-REACTIVE ANTIGEN FAMILY PROTEIN (AFU_ORTHOLOGUE AFUA_5G09970)"/>
    <property type="match status" value="1"/>
</dbReference>
<sequence length="673" mass="76083">MTRRQSPKFDTSRLKTHIDAMTKQAVDVTPDASSRHLHNGLDTPLPPADLHGSYVNHRPLPTRDIEKRHAYIIGSGIGGLSAAFFLIRDGHMPAGNITILESQEVEGGALDGAGNAEDGYIVRGGREMEMTYQNFWDVFSEIPALELPEPFTVLDEYRIVNDSDKNWSKARLLEKQGQIRDFSTMGLSRLQQLELVRLFLARKEDLDDIKVEDWFSEGFLNSNFYTFWRTMFAFENWHSVLEMKLYMHRFLHLMDGLNDMTSLVFPKYNQYDSFVRPLMAWLKKQGVKVQYDTIVYDLEMDISGDTKTTTGIQCHTSSGDKTIKVHQRDLVFVTTGSIVEDTAYGDDDTAPELRVNEADPNVGSSWQLWRNLAGKSPAFGRPDKFCGNVPASTWESATLTCRPSPLTEKLKELSVNDPYSGKTVTGGIITFTDSAWLMSFTVNRQPHFPDQPADVIVPWVYALMMDKPGDYVKKPMPECTGKEILIELCYHLGLINQVDEVIAATKVRTALMPYITAQFMPRARGDRPWAVPEGSTNLACLGQFVETHNDVVFTLESSVRTARIGVYSLLGIKKQVPDIYPGQYDIRRLLRATRTLNNDEAFLGEGILRRVLGGTYLENILPLGPGEKPEDLRTHGLFEQQLSTLRSLIEDSHTLDTAKRWIQGAIDNLSRRR</sequence>
<evidence type="ECO:0000256" key="1">
    <source>
        <dbReference type="SAM" id="Phobius"/>
    </source>
</evidence>
<dbReference type="GO" id="GO:0050151">
    <property type="term" value="F:oleate hydratase activity"/>
    <property type="evidence" value="ECO:0007669"/>
    <property type="project" value="InterPro"/>
</dbReference>
<dbReference type="NCBIfam" id="NF010584">
    <property type="entry name" value="PRK13977.1"/>
    <property type="match status" value="1"/>
</dbReference>
<keyword evidence="3" id="KW-1185">Reference proteome</keyword>